<dbReference type="InterPro" id="IPR015424">
    <property type="entry name" value="PyrdxlP-dep_Trfase"/>
</dbReference>
<accession>A0A381XPD3</accession>
<gene>
    <name evidence="2" type="ORF">METZ01_LOCUS119488</name>
</gene>
<sequence length="393" mass="40819">MGHLNDIRNRFPGIPGDWARFDGPAGTQVVDSAIEAAADWQRSGDNANAHGAFAASAACDALAERTSASMGRLLGADPAGMVFGPSTTANMMALTRAIARDLGPGDEVVCTTLDHDSNVAPWLLLARDTGAKVRMARFDASTGRLPIEAVVDLVGPATRWVAVTGSSNAVGTIPDTAAITAAAHTAGARVVVDGVHLTPHRPVDVGTLGCDVLTTSSYKWYGPHAGIMWVEPGLLESLSPYKVRPAPDAGPGSLQYGTPSWEGLAGIDAAACFLLDVGLEEIAAHETERFARLLDGLHEIDGVRVVGPQDAADRAPTLMFEVAGKSPAAVAELLADAQVAVWDGHNYAVEAMIPLGLDAEDGAVRAGISVYTTDHDVDRLLAAVADVVDRPVS</sequence>
<reference evidence="2" key="1">
    <citation type="submission" date="2018-05" db="EMBL/GenBank/DDBJ databases">
        <authorList>
            <person name="Lanie J.A."/>
            <person name="Ng W.-L."/>
            <person name="Kazmierczak K.M."/>
            <person name="Andrzejewski T.M."/>
            <person name="Davidsen T.M."/>
            <person name="Wayne K.J."/>
            <person name="Tettelin H."/>
            <person name="Glass J.I."/>
            <person name="Rusch D."/>
            <person name="Podicherti R."/>
            <person name="Tsui H.-C.T."/>
            <person name="Winkler M.E."/>
        </authorList>
    </citation>
    <scope>NUCLEOTIDE SEQUENCE</scope>
</reference>
<dbReference type="NCBIfam" id="TIGR01976">
    <property type="entry name" value="am_tr_V_VC1184"/>
    <property type="match status" value="1"/>
</dbReference>
<dbReference type="Gene3D" id="3.90.1150.10">
    <property type="entry name" value="Aspartate Aminotransferase, domain 1"/>
    <property type="match status" value="1"/>
</dbReference>
<dbReference type="InterPro" id="IPR015422">
    <property type="entry name" value="PyrdxlP-dep_Trfase_small"/>
</dbReference>
<dbReference type="EMBL" id="UINC01015907">
    <property type="protein sequence ID" value="SVA66634.1"/>
    <property type="molecule type" value="Genomic_DNA"/>
</dbReference>
<dbReference type="PANTHER" id="PTHR43586:SF21">
    <property type="entry name" value="PYRIDOXAL PHOSPHATE (PLP)-DEPENDENT ASPARTATE AMINOTRANSFERASE SUPERFAMILY"/>
    <property type="match status" value="1"/>
</dbReference>
<name>A0A381XPD3_9ZZZZ</name>
<organism evidence="2">
    <name type="scientific">marine metagenome</name>
    <dbReference type="NCBI Taxonomy" id="408172"/>
    <lineage>
        <taxon>unclassified sequences</taxon>
        <taxon>metagenomes</taxon>
        <taxon>ecological metagenomes</taxon>
    </lineage>
</organism>
<dbReference type="AlphaFoldDB" id="A0A381XPD3"/>
<dbReference type="Pfam" id="PF00266">
    <property type="entry name" value="Aminotran_5"/>
    <property type="match status" value="1"/>
</dbReference>
<dbReference type="SUPFAM" id="SSF53383">
    <property type="entry name" value="PLP-dependent transferases"/>
    <property type="match status" value="1"/>
</dbReference>
<protein>
    <recommendedName>
        <fullName evidence="1">Aminotransferase class V domain-containing protein</fullName>
    </recommendedName>
</protein>
<evidence type="ECO:0000313" key="2">
    <source>
        <dbReference type="EMBL" id="SVA66634.1"/>
    </source>
</evidence>
<dbReference type="InterPro" id="IPR000192">
    <property type="entry name" value="Aminotrans_V_dom"/>
</dbReference>
<dbReference type="InterPro" id="IPR015421">
    <property type="entry name" value="PyrdxlP-dep_Trfase_major"/>
</dbReference>
<proteinExistence type="predicted"/>
<dbReference type="PANTHER" id="PTHR43586">
    <property type="entry name" value="CYSTEINE DESULFURASE"/>
    <property type="match status" value="1"/>
</dbReference>
<feature type="non-terminal residue" evidence="2">
    <location>
        <position position="393"/>
    </location>
</feature>
<evidence type="ECO:0000259" key="1">
    <source>
        <dbReference type="Pfam" id="PF00266"/>
    </source>
</evidence>
<dbReference type="Gene3D" id="3.40.640.10">
    <property type="entry name" value="Type I PLP-dependent aspartate aminotransferase-like (Major domain)"/>
    <property type="match status" value="1"/>
</dbReference>
<feature type="domain" description="Aminotransferase class V" evidence="1">
    <location>
        <begin position="21"/>
        <end position="380"/>
    </location>
</feature>
<dbReference type="InterPro" id="IPR011340">
    <property type="entry name" value="Cys_dSase-rel"/>
</dbReference>